<dbReference type="GO" id="GO:0005886">
    <property type="term" value="C:plasma membrane"/>
    <property type="evidence" value="ECO:0007669"/>
    <property type="project" value="TreeGrafter"/>
</dbReference>
<dbReference type="InterPro" id="IPR004031">
    <property type="entry name" value="PMP22/EMP/MP20/Claudin"/>
</dbReference>
<feature type="transmembrane region" description="Helical" evidence="5">
    <location>
        <begin position="185"/>
        <end position="206"/>
    </location>
</feature>
<sequence>MATCLSIATMVLCFLGFFMLCISTGTRRWKEDINYVRGTRTYIGLWQACIESEGNNDGYPTTQGVICDKDYLRPHLNEPPPWFNATRALMLLSCIGTGFGLIFYITAFITDNSKKTGSRYFPCVLIIFISGLCAVIALSIFTTHRKWGVQYEVGGGEFYAQYWTQVEGEAVVDGTRFKIETWLRWSYGIGWGGVAMTLFALITAAFSDLTRRQVRY</sequence>
<evidence type="ECO:0000256" key="2">
    <source>
        <dbReference type="ARBA" id="ARBA00022692"/>
    </source>
</evidence>
<keyword evidence="6" id="KW-0732">Signal</keyword>
<dbReference type="EnsemblMetazoa" id="CLYHEMT009317.1">
    <property type="protein sequence ID" value="CLYHEMP009317.1"/>
    <property type="gene ID" value="CLYHEMG009317"/>
</dbReference>
<dbReference type="Proteomes" id="UP000594262">
    <property type="component" value="Unplaced"/>
</dbReference>
<dbReference type="PANTHER" id="PTHR10671:SF108">
    <property type="entry name" value="CLAUDIN FAMILY PROTEIN-RELATED"/>
    <property type="match status" value="1"/>
</dbReference>
<evidence type="ECO:0000313" key="7">
    <source>
        <dbReference type="EnsemblMetazoa" id="CLYHEMP009317.1"/>
    </source>
</evidence>
<dbReference type="Pfam" id="PF00822">
    <property type="entry name" value="PMP22_Claudin"/>
    <property type="match status" value="1"/>
</dbReference>
<feature type="transmembrane region" description="Helical" evidence="5">
    <location>
        <begin position="88"/>
        <end position="108"/>
    </location>
</feature>
<evidence type="ECO:0000256" key="6">
    <source>
        <dbReference type="SAM" id="SignalP"/>
    </source>
</evidence>
<evidence type="ECO:0000256" key="4">
    <source>
        <dbReference type="ARBA" id="ARBA00023136"/>
    </source>
</evidence>
<keyword evidence="3 5" id="KW-1133">Transmembrane helix</keyword>
<proteinExistence type="predicted"/>
<evidence type="ECO:0000256" key="1">
    <source>
        <dbReference type="ARBA" id="ARBA00004141"/>
    </source>
</evidence>
<dbReference type="GeneID" id="136812791"/>
<dbReference type="RefSeq" id="XP_066925416.1">
    <property type="nucleotide sequence ID" value="XM_067069315.1"/>
</dbReference>
<feature type="signal peptide" evidence="6">
    <location>
        <begin position="1"/>
        <end position="23"/>
    </location>
</feature>
<dbReference type="Gene3D" id="1.20.140.150">
    <property type="match status" value="1"/>
</dbReference>
<evidence type="ECO:0008006" key="9">
    <source>
        <dbReference type="Google" id="ProtNLM"/>
    </source>
</evidence>
<keyword evidence="4 5" id="KW-0472">Membrane</keyword>
<feature type="transmembrane region" description="Helical" evidence="5">
    <location>
        <begin position="120"/>
        <end position="141"/>
    </location>
</feature>
<accession>A0A7M5V8C2</accession>
<dbReference type="InterPro" id="IPR050579">
    <property type="entry name" value="PMP-22/EMP/MP20-like"/>
</dbReference>
<dbReference type="AlphaFoldDB" id="A0A7M5V8C2"/>
<keyword evidence="8" id="KW-1185">Reference proteome</keyword>
<feature type="chain" id="PRO_5029853831" description="Cnidarian restricted protein" evidence="6">
    <location>
        <begin position="24"/>
        <end position="216"/>
    </location>
</feature>
<keyword evidence="2 5" id="KW-0812">Transmembrane</keyword>
<protein>
    <recommendedName>
        <fullName evidence="9">Cnidarian restricted protein</fullName>
    </recommendedName>
</protein>
<organism evidence="7 8">
    <name type="scientific">Clytia hemisphaerica</name>
    <dbReference type="NCBI Taxonomy" id="252671"/>
    <lineage>
        <taxon>Eukaryota</taxon>
        <taxon>Metazoa</taxon>
        <taxon>Cnidaria</taxon>
        <taxon>Hydrozoa</taxon>
        <taxon>Hydroidolina</taxon>
        <taxon>Leptothecata</taxon>
        <taxon>Obeliida</taxon>
        <taxon>Clytiidae</taxon>
        <taxon>Clytia</taxon>
    </lineage>
</organism>
<reference evidence="7" key="1">
    <citation type="submission" date="2021-01" db="UniProtKB">
        <authorList>
            <consortium name="EnsemblMetazoa"/>
        </authorList>
    </citation>
    <scope>IDENTIFICATION</scope>
</reference>
<comment type="subcellular location">
    <subcellularLocation>
        <location evidence="1">Membrane</location>
        <topology evidence="1">Multi-pass membrane protein</topology>
    </subcellularLocation>
</comment>
<evidence type="ECO:0000256" key="5">
    <source>
        <dbReference type="SAM" id="Phobius"/>
    </source>
</evidence>
<evidence type="ECO:0000313" key="8">
    <source>
        <dbReference type="Proteomes" id="UP000594262"/>
    </source>
</evidence>
<evidence type="ECO:0000256" key="3">
    <source>
        <dbReference type="ARBA" id="ARBA00022989"/>
    </source>
</evidence>
<name>A0A7M5V8C2_9CNID</name>
<dbReference type="OrthoDB" id="6137544at2759"/>
<dbReference type="PANTHER" id="PTHR10671">
    <property type="entry name" value="EPITHELIAL MEMBRANE PROTEIN-RELATED"/>
    <property type="match status" value="1"/>
</dbReference>